<feature type="domain" description="Glucose-methanol-choline oxidoreductase C-terminal" evidence="6">
    <location>
        <begin position="411"/>
        <end position="466"/>
    </location>
</feature>
<dbReference type="Pfam" id="PF13450">
    <property type="entry name" value="NAD_binding_8"/>
    <property type="match status" value="1"/>
</dbReference>
<accession>A0A7H1N1N1</accession>
<evidence type="ECO:0000259" key="6">
    <source>
        <dbReference type="Pfam" id="PF05199"/>
    </source>
</evidence>
<dbReference type="PANTHER" id="PTHR42784:SF1">
    <property type="entry name" value="PYRANOSE 2-OXIDASE"/>
    <property type="match status" value="1"/>
</dbReference>
<dbReference type="InterPro" id="IPR051473">
    <property type="entry name" value="P2Ox-like"/>
</dbReference>
<keyword evidence="4" id="KW-0274">FAD</keyword>
<dbReference type="Proteomes" id="UP000516369">
    <property type="component" value="Chromosome"/>
</dbReference>
<keyword evidence="3" id="KW-0285">Flavoprotein</keyword>
<dbReference type="InterPro" id="IPR007867">
    <property type="entry name" value="GMC_OxRtase_C"/>
</dbReference>
<dbReference type="RefSeq" id="WP_190260138.1">
    <property type="nucleotide sequence ID" value="NZ_CP053923.1"/>
</dbReference>
<name>A0A7H1N1N1_9PROT</name>
<keyword evidence="5" id="KW-0560">Oxidoreductase</keyword>
<reference evidence="7 8" key="1">
    <citation type="submission" date="2020-05" db="EMBL/GenBank/DDBJ databases">
        <title>Complete closed genome sequence of Defluviicoccus vanus.</title>
        <authorList>
            <person name="Bessarab I."/>
            <person name="Arumugam K."/>
            <person name="Maszenan A.M."/>
            <person name="Seviour R.J."/>
            <person name="Williams R.B."/>
        </authorList>
    </citation>
    <scope>NUCLEOTIDE SEQUENCE [LARGE SCALE GENOMIC DNA]</scope>
    <source>
        <strain evidence="7 8">Ben 114</strain>
    </source>
</reference>
<dbReference type="Gene3D" id="3.50.50.60">
    <property type="entry name" value="FAD/NAD(P)-binding domain"/>
    <property type="match status" value="2"/>
</dbReference>
<evidence type="ECO:0000256" key="1">
    <source>
        <dbReference type="ARBA" id="ARBA00001974"/>
    </source>
</evidence>
<dbReference type="InterPro" id="IPR036188">
    <property type="entry name" value="FAD/NAD-bd_sf"/>
</dbReference>
<comment type="cofactor">
    <cofactor evidence="1">
        <name>FAD</name>
        <dbReference type="ChEBI" id="CHEBI:57692"/>
    </cofactor>
</comment>
<sequence>MPEGFDVIVVGSGAGGAAAAYKLVKSGKRVVLIEKGGRLPRDCSTISTREVFKLGRYANKVEWRDGRGRGFVPNGEHYNVGGKTKWYGAALLRFAEHEFRGDPLHQCLGWPFGLSELLPYYTEAERLLHVSTFPNEPELQKVIDTIVAADPSWHPAALPLGLKPEILQDPEEAKHFDGYASPMGYKGEAEQDLIMPIENQPNFRLVIDNEVVGLTHVPGTPEVVTGVVCADASVYSAPVVVVACGAMSSPRLLHDYLVRTGLDRVLPGADLVGRNFKMHINSALVVFSTGKNSDLLRKTAIFTNEQYPHSTLQCLGWLDGEILATQLPSFIPQLVSDTLGARALGFFVTTEDGSHPDNRVIANPGGAPTLDYELDRIMPAKEQHEAIIEDFAAKLRRAGFSGTDRWSGLAGTAHALGTLVTGSDPTASVVDPNGKVHGMEGLYVADGSVLPRASRVNPALSIYAWGLRLGVHLAARAN</sequence>
<protein>
    <submittedName>
        <fullName evidence="7">GMC family oxidoreductase</fullName>
    </submittedName>
</protein>
<organism evidence="7 8">
    <name type="scientific">Defluviicoccus vanus</name>
    <dbReference type="NCBI Taxonomy" id="111831"/>
    <lineage>
        <taxon>Bacteria</taxon>
        <taxon>Pseudomonadati</taxon>
        <taxon>Pseudomonadota</taxon>
        <taxon>Alphaproteobacteria</taxon>
        <taxon>Rhodospirillales</taxon>
        <taxon>Rhodospirillaceae</taxon>
        <taxon>Defluviicoccus</taxon>
    </lineage>
</organism>
<dbReference type="GO" id="GO:0016614">
    <property type="term" value="F:oxidoreductase activity, acting on CH-OH group of donors"/>
    <property type="evidence" value="ECO:0007669"/>
    <property type="project" value="InterPro"/>
</dbReference>
<evidence type="ECO:0000256" key="4">
    <source>
        <dbReference type="ARBA" id="ARBA00022827"/>
    </source>
</evidence>
<dbReference type="PANTHER" id="PTHR42784">
    <property type="entry name" value="PYRANOSE 2-OXIDASE"/>
    <property type="match status" value="1"/>
</dbReference>
<comment type="similarity">
    <text evidence="2">Belongs to the GMC oxidoreductase family.</text>
</comment>
<gene>
    <name evidence="7" type="ORF">HQ394_10140</name>
</gene>
<dbReference type="Pfam" id="PF05199">
    <property type="entry name" value="GMC_oxred_C"/>
    <property type="match status" value="1"/>
</dbReference>
<evidence type="ECO:0000313" key="7">
    <source>
        <dbReference type="EMBL" id="QNT69617.1"/>
    </source>
</evidence>
<dbReference type="KEGG" id="dvn:HQ394_10140"/>
<evidence type="ECO:0000313" key="8">
    <source>
        <dbReference type="Proteomes" id="UP000516369"/>
    </source>
</evidence>
<dbReference type="AlphaFoldDB" id="A0A7H1N1N1"/>
<evidence type="ECO:0000256" key="2">
    <source>
        <dbReference type="ARBA" id="ARBA00010790"/>
    </source>
</evidence>
<dbReference type="SUPFAM" id="SSF51905">
    <property type="entry name" value="FAD/NAD(P)-binding domain"/>
    <property type="match status" value="1"/>
</dbReference>
<keyword evidence="8" id="KW-1185">Reference proteome</keyword>
<dbReference type="EMBL" id="CP053923">
    <property type="protein sequence ID" value="QNT69617.1"/>
    <property type="molecule type" value="Genomic_DNA"/>
</dbReference>
<evidence type="ECO:0000256" key="5">
    <source>
        <dbReference type="ARBA" id="ARBA00023002"/>
    </source>
</evidence>
<evidence type="ECO:0000256" key="3">
    <source>
        <dbReference type="ARBA" id="ARBA00022630"/>
    </source>
</evidence>
<proteinExistence type="inferred from homology"/>